<proteinExistence type="predicted"/>
<dbReference type="PIRSF" id="PIRSF003203">
    <property type="entry name" value="AzlD"/>
    <property type="match status" value="1"/>
</dbReference>
<dbReference type="OrthoDB" id="5324916at2"/>
<evidence type="ECO:0000313" key="2">
    <source>
        <dbReference type="EMBL" id="TSA86593.1"/>
    </source>
</evidence>
<sequence>MLGLYILMAWVITALTTYAFKVFSFLIFNAKRKAPSWVLYLGRMFGLGAVGMLIIYGIKDGSFGAPPYGLNEILAIASVVIVHGVLRIFIISVAVGTALYMFLVQSAVLEKLF</sequence>
<reference evidence="3" key="2">
    <citation type="submission" date="2019-07" db="EMBL/GenBank/DDBJ databases">
        <title>Helicobacter labacensis sp. nov., Helicobacter mehlei sp. nov. and Helicobacter vulpis sp. nov., isolated from gastric mucosa of red fox (Vulpis vulpis).</title>
        <authorList>
            <person name="Papic B."/>
        </authorList>
    </citation>
    <scope>NUCLEOTIDE SEQUENCE [LARGE SCALE GENOMIC DNA]</scope>
    <source>
        <strain evidence="3">L8b</strain>
    </source>
</reference>
<keyword evidence="1" id="KW-0812">Transmembrane</keyword>
<protein>
    <recommendedName>
        <fullName evidence="4">Branched-chain amino acid transport</fullName>
    </recommendedName>
</protein>
<feature type="transmembrane region" description="Helical" evidence="1">
    <location>
        <begin position="73"/>
        <end position="103"/>
    </location>
</feature>
<comment type="caution">
    <text evidence="2">The sequence shown here is derived from an EMBL/GenBank/DDBJ whole genome shotgun (WGS) entry which is preliminary data.</text>
</comment>
<feature type="transmembrane region" description="Helical" evidence="1">
    <location>
        <begin position="6"/>
        <end position="28"/>
    </location>
</feature>
<dbReference type="EMBL" id="VKGC01000002">
    <property type="protein sequence ID" value="TSA86593.1"/>
    <property type="molecule type" value="Genomic_DNA"/>
</dbReference>
<evidence type="ECO:0000256" key="1">
    <source>
        <dbReference type="SAM" id="Phobius"/>
    </source>
</evidence>
<reference evidence="2 3" key="3">
    <citation type="submission" date="2019-07" db="EMBL/GenBank/DDBJ databases">
        <authorList>
            <person name="Papic B."/>
        </authorList>
    </citation>
    <scope>NUCLEOTIDE SEQUENCE [LARGE SCALE GENOMIC DNA]</scope>
    <source>
        <strain evidence="2 3">L8b</strain>
    </source>
</reference>
<organism evidence="2 3">
    <name type="scientific">Helicobacter mehlei</name>
    <dbReference type="NCBI Taxonomy" id="2316080"/>
    <lineage>
        <taxon>Bacteria</taxon>
        <taxon>Pseudomonadati</taxon>
        <taxon>Campylobacterota</taxon>
        <taxon>Epsilonproteobacteria</taxon>
        <taxon>Campylobacterales</taxon>
        <taxon>Helicobacteraceae</taxon>
        <taxon>Helicobacter</taxon>
    </lineage>
</organism>
<reference evidence="2 3" key="1">
    <citation type="submission" date="2019-07" db="EMBL/GenBank/DDBJ databases">
        <title>Helicobacter labacensis sp. nov., Helicobacter mehlei sp. nov. and Helicobacter vulpis sp. nov., isolated from gastric mucosa of red fox (Vulpis vulpis).</title>
        <authorList>
            <person name="Kusar D."/>
            <person name="Gruntar I."/>
            <person name="Pate M."/>
            <person name="Zajc U."/>
            <person name="Ocepek M."/>
        </authorList>
    </citation>
    <scope>NUCLEOTIDE SEQUENCE [LARGE SCALE GENOMIC DNA]</scope>
    <source>
        <strain evidence="2 3">L8b</strain>
    </source>
</reference>
<dbReference type="RefSeq" id="WP_120948316.1">
    <property type="nucleotide sequence ID" value="NZ_QXQP01000006.1"/>
</dbReference>
<dbReference type="Proteomes" id="UP000319322">
    <property type="component" value="Unassembled WGS sequence"/>
</dbReference>
<dbReference type="Pfam" id="PF05437">
    <property type="entry name" value="AzlD"/>
    <property type="match status" value="1"/>
</dbReference>
<keyword evidence="1" id="KW-1133">Transmembrane helix</keyword>
<gene>
    <name evidence="2" type="ORF">FNE76_01290</name>
</gene>
<keyword evidence="1" id="KW-0472">Membrane</keyword>
<dbReference type="InterPro" id="IPR008407">
    <property type="entry name" value="Brnchd-chn_aa_trnsp_AzlD"/>
</dbReference>
<accession>A0A553V283</accession>
<dbReference type="AlphaFoldDB" id="A0A553V283"/>
<evidence type="ECO:0000313" key="3">
    <source>
        <dbReference type="Proteomes" id="UP000319322"/>
    </source>
</evidence>
<keyword evidence="3" id="KW-1185">Reference proteome</keyword>
<feature type="transmembrane region" description="Helical" evidence="1">
    <location>
        <begin position="40"/>
        <end position="58"/>
    </location>
</feature>
<evidence type="ECO:0008006" key="4">
    <source>
        <dbReference type="Google" id="ProtNLM"/>
    </source>
</evidence>
<name>A0A553V283_9HELI</name>